<dbReference type="AlphaFoldDB" id="A0AAP9ECZ9"/>
<feature type="chain" id="PRO_5042916147" evidence="6">
    <location>
        <begin position="26"/>
        <end position="503"/>
    </location>
</feature>
<feature type="domain" description="Gram-positive cocci surface proteins LPxTG" evidence="7">
    <location>
        <begin position="464"/>
        <end position="499"/>
    </location>
</feature>
<dbReference type="NCBIfam" id="NF033902">
    <property type="entry name" value="iso_D2_wall_anc"/>
    <property type="match status" value="1"/>
</dbReference>
<sequence>MKSSIWSKLVAIGLLPILIATIVSAFSGTVSADTTPSTVTVTLHMRGFDTGQVPANKENSGVVDNDFGGTPLANVTVTAYDVTAQYLRLRQTGQTAQNAVATMQQDAQKTVPSYATKLSDATTGQDGNATFDNLAAKDGDKDKVYLFLETNSSSNITQRATPSVLALPIYQPGSDMQINPNIHIYPKNEQTNAFSKDLTAQSKADLTVNLPDGSKIYNATIGQTFSYQLQVAVPWNIQDKSTFNVVDTPNLGIDDVASTVKIDGLVQGTDYQVAATTATAKDGKGFRITFNPKTARMTAMAGKQLVVTYDAMLTKAAAPEKGLTNAATFTVDQEVVTTEGDGLKIYTGGATFVKVDKQSQARLAGAVFQLVKVDQQENIIAYANQAADGSYQWGTSANQATRYVTDSQGMLRLQNLIYSAKLPNNQHYALLEIQAPTGYARLAKPVPFNVIKGSYATAQTMTIENTKKGLLPDTGGVGVYIFFGMGVILMAGAVWWYKKQHTV</sequence>
<keyword evidence="5" id="KW-0812">Transmembrane</keyword>
<evidence type="ECO:0000256" key="5">
    <source>
        <dbReference type="SAM" id="Phobius"/>
    </source>
</evidence>
<name>A0AAP9ECZ9_LEULA</name>
<reference evidence="10 11" key="1">
    <citation type="submission" date="2019-06" db="EMBL/GenBank/DDBJ databases">
        <title>Genome analyses of bacteria isolated from kimchi.</title>
        <authorList>
            <person name="Lee S."/>
            <person name="Ahn S."/>
            <person name="Roh S."/>
        </authorList>
    </citation>
    <scope>NUCLEOTIDE SEQUENCE [LARGE SCALE GENOMIC DNA]</scope>
    <source>
        <strain evidence="10 11">CBA3625</strain>
    </source>
</reference>
<keyword evidence="11" id="KW-1185">Reference proteome</keyword>
<evidence type="ECO:0000256" key="1">
    <source>
        <dbReference type="ARBA" id="ARBA00022512"/>
    </source>
</evidence>
<evidence type="ECO:0000256" key="6">
    <source>
        <dbReference type="SAM" id="SignalP"/>
    </source>
</evidence>
<dbReference type="InterPro" id="IPR032364">
    <property type="entry name" value="GramPos_pilinD1_N"/>
</dbReference>
<dbReference type="Gene3D" id="2.60.40.10">
    <property type="entry name" value="Immunoglobulins"/>
    <property type="match status" value="2"/>
</dbReference>
<keyword evidence="3 6" id="KW-0732">Signal</keyword>
<evidence type="ECO:0000256" key="4">
    <source>
        <dbReference type="ARBA" id="ARBA00023088"/>
    </source>
</evidence>
<dbReference type="GeneID" id="66531687"/>
<gene>
    <name evidence="10" type="ORF">FGL83_05720</name>
</gene>
<dbReference type="NCBIfam" id="TIGR01167">
    <property type="entry name" value="LPXTG_anchor"/>
    <property type="match status" value="1"/>
</dbReference>
<evidence type="ECO:0000256" key="3">
    <source>
        <dbReference type="ARBA" id="ARBA00022729"/>
    </source>
</evidence>
<dbReference type="InterPro" id="IPR013783">
    <property type="entry name" value="Ig-like_fold"/>
</dbReference>
<dbReference type="NCBIfam" id="TIGR04226">
    <property type="entry name" value="RrgB_K2N_iso_D2"/>
    <property type="match status" value="1"/>
</dbReference>
<evidence type="ECO:0000256" key="2">
    <source>
        <dbReference type="ARBA" id="ARBA00022525"/>
    </source>
</evidence>
<evidence type="ECO:0000259" key="8">
    <source>
        <dbReference type="Pfam" id="PF16555"/>
    </source>
</evidence>
<feature type="signal peptide" evidence="6">
    <location>
        <begin position="1"/>
        <end position="25"/>
    </location>
</feature>
<dbReference type="Pfam" id="PF17802">
    <property type="entry name" value="SpaA"/>
    <property type="match status" value="1"/>
</dbReference>
<proteinExistence type="predicted"/>
<accession>A0AAP9ECZ9</accession>
<keyword evidence="5" id="KW-1133">Transmembrane helix</keyword>
<keyword evidence="1" id="KW-0134">Cell wall</keyword>
<protein>
    <submittedName>
        <fullName evidence="10">Isopeptide-forming domain-containing fimbrial protein</fullName>
    </submittedName>
</protein>
<evidence type="ECO:0000313" key="11">
    <source>
        <dbReference type="Proteomes" id="UP000321298"/>
    </source>
</evidence>
<dbReference type="InterPro" id="IPR019931">
    <property type="entry name" value="LPXTG_anchor"/>
</dbReference>
<feature type="domain" description="SpaA-like prealbumin fold" evidence="9">
    <location>
        <begin position="350"/>
        <end position="458"/>
    </location>
</feature>
<keyword evidence="4" id="KW-0572">Peptidoglycan-anchor</keyword>
<evidence type="ECO:0000259" key="9">
    <source>
        <dbReference type="Pfam" id="PF17802"/>
    </source>
</evidence>
<keyword evidence="2" id="KW-0964">Secreted</keyword>
<dbReference type="InterPro" id="IPR026466">
    <property type="entry name" value="Fim_isopep_form_D2_dom"/>
</dbReference>
<evidence type="ECO:0000313" key="10">
    <source>
        <dbReference type="EMBL" id="QEA44189.1"/>
    </source>
</evidence>
<dbReference type="Gene3D" id="2.60.40.740">
    <property type="match status" value="1"/>
</dbReference>
<dbReference type="Pfam" id="PF16555">
    <property type="entry name" value="GramPos_pilinD1"/>
    <property type="match status" value="1"/>
</dbReference>
<dbReference type="InterPro" id="IPR048052">
    <property type="entry name" value="FM1-like"/>
</dbReference>
<feature type="transmembrane region" description="Helical" evidence="5">
    <location>
        <begin position="477"/>
        <end position="497"/>
    </location>
</feature>
<dbReference type="InterPro" id="IPR041033">
    <property type="entry name" value="SpaA_PFL_dom_1"/>
</dbReference>
<dbReference type="RefSeq" id="WP_147001093.1">
    <property type="nucleotide sequence ID" value="NZ_CP042387.1"/>
</dbReference>
<organism evidence="10 11">
    <name type="scientific">Leuconostoc lactis</name>
    <dbReference type="NCBI Taxonomy" id="1246"/>
    <lineage>
        <taxon>Bacteria</taxon>
        <taxon>Bacillati</taxon>
        <taxon>Bacillota</taxon>
        <taxon>Bacilli</taxon>
        <taxon>Lactobacillales</taxon>
        <taxon>Lactobacillaceae</taxon>
        <taxon>Leuconostoc</taxon>
    </lineage>
</organism>
<feature type="domain" description="Gram-positive pilin subunit D1 N-terminal" evidence="8">
    <location>
        <begin position="37"/>
        <end position="189"/>
    </location>
</feature>
<dbReference type="Pfam" id="PF00746">
    <property type="entry name" value="Gram_pos_anchor"/>
    <property type="match status" value="1"/>
</dbReference>
<keyword evidence="5" id="KW-0472">Membrane</keyword>
<evidence type="ECO:0000259" key="7">
    <source>
        <dbReference type="Pfam" id="PF00746"/>
    </source>
</evidence>
<dbReference type="Proteomes" id="UP000321298">
    <property type="component" value="Chromosome"/>
</dbReference>
<dbReference type="EMBL" id="CP042387">
    <property type="protein sequence ID" value="QEA44189.1"/>
    <property type="molecule type" value="Genomic_DNA"/>
</dbReference>